<organism evidence="1 2">
    <name type="scientific">Lithospermum erythrorhizon</name>
    <name type="common">Purple gromwell</name>
    <name type="synonym">Lithospermum officinale var. erythrorhizon</name>
    <dbReference type="NCBI Taxonomy" id="34254"/>
    <lineage>
        <taxon>Eukaryota</taxon>
        <taxon>Viridiplantae</taxon>
        <taxon>Streptophyta</taxon>
        <taxon>Embryophyta</taxon>
        <taxon>Tracheophyta</taxon>
        <taxon>Spermatophyta</taxon>
        <taxon>Magnoliopsida</taxon>
        <taxon>eudicotyledons</taxon>
        <taxon>Gunneridae</taxon>
        <taxon>Pentapetalae</taxon>
        <taxon>asterids</taxon>
        <taxon>lamiids</taxon>
        <taxon>Boraginales</taxon>
        <taxon>Boraginaceae</taxon>
        <taxon>Boraginoideae</taxon>
        <taxon>Lithospermeae</taxon>
        <taxon>Lithospermum</taxon>
    </lineage>
</organism>
<sequence>MSIKLRLELLGGHYEGIHKGLHLRIHCLGSSHDSANVLHRSLDLGIFPYQGAAKCGLRDGQIQLQDITDYRLNRCDLLQIRLYPPLADHVPEELPRGHSEHTFVQVQPYLVPPKVFEVFTEGRADLEYLGRVPLMEGHIPDFLMWSPLLGTLLWNLSRNSGCSPALIANLSLFAYARLALLESPPPMCRPDMTFILSVMLGGPSNARRKYPVASQPGNTPCQAPDHVEGTLPLRIWAPPVTFFHGTLSAAFICPSLGRLYPYILVSSLVNFLQARGSLLQKKSLNLLNLNPSMKDMTAIFWSTPGTRYVFLLNFVKDGSFMPMGIIALLISSEKWARPSSSVLVPLRVCPVTLSVIASISYCNKATASVARDEAAVPGTGTSW</sequence>
<evidence type="ECO:0000313" key="2">
    <source>
        <dbReference type="Proteomes" id="UP001454036"/>
    </source>
</evidence>
<proteinExistence type="predicted"/>
<name>A0AAV3QH19_LITER</name>
<reference evidence="1 2" key="1">
    <citation type="submission" date="2024-01" db="EMBL/GenBank/DDBJ databases">
        <title>The complete chloroplast genome sequence of Lithospermum erythrorhizon: insights into the phylogenetic relationship among Boraginaceae species and the maternal lineages of purple gromwells.</title>
        <authorList>
            <person name="Okada T."/>
            <person name="Watanabe K."/>
        </authorList>
    </citation>
    <scope>NUCLEOTIDE SEQUENCE [LARGE SCALE GENOMIC DNA]</scope>
</reference>
<dbReference type="EMBL" id="BAABME010004497">
    <property type="protein sequence ID" value="GAA0162571.1"/>
    <property type="molecule type" value="Genomic_DNA"/>
</dbReference>
<dbReference type="AlphaFoldDB" id="A0AAV3QH19"/>
<comment type="caution">
    <text evidence="1">The sequence shown here is derived from an EMBL/GenBank/DDBJ whole genome shotgun (WGS) entry which is preliminary data.</text>
</comment>
<protein>
    <submittedName>
        <fullName evidence="1">Uncharacterized protein</fullName>
    </submittedName>
</protein>
<evidence type="ECO:0000313" key="1">
    <source>
        <dbReference type="EMBL" id="GAA0162571.1"/>
    </source>
</evidence>
<dbReference type="Proteomes" id="UP001454036">
    <property type="component" value="Unassembled WGS sequence"/>
</dbReference>
<gene>
    <name evidence="1" type="ORF">LIER_18635</name>
</gene>
<keyword evidence="2" id="KW-1185">Reference proteome</keyword>
<accession>A0AAV3QH19</accession>